<reference evidence="4" key="1">
    <citation type="journal article" date="2020" name="Genome Biol.">
        <title>Gamete binning: chromosome-level and haplotype-resolved genome assembly enabled by high-throughput single-cell sequencing of gamete genomes.</title>
        <authorList>
            <person name="Campoy J.A."/>
            <person name="Sun H."/>
            <person name="Goel M."/>
            <person name="Jiao W.-B."/>
            <person name="Folz-Donahue K."/>
            <person name="Wang N."/>
            <person name="Rubio M."/>
            <person name="Liu C."/>
            <person name="Kukat C."/>
            <person name="Ruiz D."/>
            <person name="Huettel B."/>
            <person name="Schneeberger K."/>
        </authorList>
    </citation>
    <scope>NUCLEOTIDE SEQUENCE [LARGE SCALE GENOMIC DNA]</scope>
    <source>
        <strain evidence="4">cv. Rojo Pasion</strain>
    </source>
</reference>
<name>A0A6J5VW65_PRUAR</name>
<dbReference type="OrthoDB" id="46529at2759"/>
<feature type="domain" description="Thioesterase" evidence="2">
    <location>
        <begin position="8"/>
        <end position="52"/>
    </location>
</feature>
<evidence type="ECO:0000313" key="4">
    <source>
        <dbReference type="Proteomes" id="UP000507245"/>
    </source>
</evidence>
<organism evidence="3 4">
    <name type="scientific">Prunus armeniaca</name>
    <name type="common">Apricot</name>
    <name type="synonym">Armeniaca vulgaris</name>
    <dbReference type="NCBI Taxonomy" id="36596"/>
    <lineage>
        <taxon>Eukaryota</taxon>
        <taxon>Viridiplantae</taxon>
        <taxon>Streptophyta</taxon>
        <taxon>Embryophyta</taxon>
        <taxon>Tracheophyta</taxon>
        <taxon>Spermatophyta</taxon>
        <taxon>Magnoliopsida</taxon>
        <taxon>eudicotyledons</taxon>
        <taxon>Gunneridae</taxon>
        <taxon>Pentapetalae</taxon>
        <taxon>rosids</taxon>
        <taxon>fabids</taxon>
        <taxon>Rosales</taxon>
        <taxon>Rosaceae</taxon>
        <taxon>Amygdaloideae</taxon>
        <taxon>Amygdaleae</taxon>
        <taxon>Prunus</taxon>
    </lineage>
</organism>
<dbReference type="PANTHER" id="PTHR21660:SF47">
    <property type="entry name" value="F19P19.27 PROTEIN"/>
    <property type="match status" value="1"/>
</dbReference>
<dbReference type="PANTHER" id="PTHR21660">
    <property type="entry name" value="THIOESTERASE SUPERFAMILY MEMBER-RELATED"/>
    <property type="match status" value="1"/>
</dbReference>
<dbReference type="InterPro" id="IPR006683">
    <property type="entry name" value="Thioestr_dom"/>
</dbReference>
<sequence length="58" mass="6427">MWRVMTKNIVNVDINVSYLNSAYSGEEVEVEAKALRVGKSVGVASVELRKKKTCKIIA</sequence>
<dbReference type="InterPro" id="IPR029069">
    <property type="entry name" value="HotDog_dom_sf"/>
</dbReference>
<keyword evidence="4" id="KW-1185">Reference proteome</keyword>
<dbReference type="Proteomes" id="UP000507245">
    <property type="component" value="Unassembled WGS sequence"/>
</dbReference>
<evidence type="ECO:0000256" key="1">
    <source>
        <dbReference type="ARBA" id="ARBA00008324"/>
    </source>
</evidence>
<proteinExistence type="inferred from homology"/>
<dbReference type="EMBL" id="CAEKKB010000001">
    <property type="protein sequence ID" value="CAB4293580.1"/>
    <property type="molecule type" value="Genomic_DNA"/>
</dbReference>
<dbReference type="SUPFAM" id="SSF54637">
    <property type="entry name" value="Thioesterase/thiol ester dehydrase-isomerase"/>
    <property type="match status" value="1"/>
</dbReference>
<dbReference type="AlphaFoldDB" id="A0A6J5VW65"/>
<dbReference type="Gene3D" id="3.10.129.10">
    <property type="entry name" value="Hotdog Thioesterase"/>
    <property type="match status" value="1"/>
</dbReference>
<dbReference type="Pfam" id="PF03061">
    <property type="entry name" value="4HBT"/>
    <property type="match status" value="1"/>
</dbReference>
<gene>
    <name evidence="3" type="ORF">ORAREDHAP_LOCUS2570</name>
</gene>
<accession>A0A6J5VW65</accession>
<dbReference type="GO" id="GO:0047617">
    <property type="term" value="F:fatty acyl-CoA hydrolase activity"/>
    <property type="evidence" value="ECO:0007669"/>
    <property type="project" value="InterPro"/>
</dbReference>
<protein>
    <recommendedName>
        <fullName evidence="2">Thioesterase domain-containing protein</fullName>
    </recommendedName>
</protein>
<dbReference type="InterPro" id="IPR039298">
    <property type="entry name" value="ACOT13"/>
</dbReference>
<evidence type="ECO:0000313" key="3">
    <source>
        <dbReference type="EMBL" id="CAB4293580.1"/>
    </source>
</evidence>
<evidence type="ECO:0000259" key="2">
    <source>
        <dbReference type="Pfam" id="PF03061"/>
    </source>
</evidence>
<comment type="similarity">
    <text evidence="1">Belongs to the thioesterase PaaI family.</text>
</comment>